<proteinExistence type="predicted"/>
<gene>
    <name evidence="2" type="ORF">RND71_036206</name>
</gene>
<sequence length="61" mass="6165">MAHVSIITGLVVTVVVVVVAATAQELSPALAPDAGAAFSLPVSDVLMGTSLLVSLFALFRQ</sequence>
<keyword evidence="1" id="KW-0472">Membrane</keyword>
<dbReference type="EMBL" id="JAVYJV010000019">
    <property type="protein sequence ID" value="KAK4346030.1"/>
    <property type="molecule type" value="Genomic_DNA"/>
</dbReference>
<keyword evidence="1" id="KW-1133">Transmembrane helix</keyword>
<protein>
    <submittedName>
        <fullName evidence="2">Uncharacterized protein</fullName>
    </submittedName>
</protein>
<evidence type="ECO:0000256" key="1">
    <source>
        <dbReference type="SAM" id="Phobius"/>
    </source>
</evidence>
<name>A0AAE1V2X4_9SOLA</name>
<comment type="caution">
    <text evidence="2">The sequence shown here is derived from an EMBL/GenBank/DDBJ whole genome shotgun (WGS) entry which is preliminary data.</text>
</comment>
<evidence type="ECO:0000313" key="2">
    <source>
        <dbReference type="EMBL" id="KAK4346030.1"/>
    </source>
</evidence>
<evidence type="ECO:0000313" key="3">
    <source>
        <dbReference type="Proteomes" id="UP001291623"/>
    </source>
</evidence>
<dbReference type="AlphaFoldDB" id="A0AAE1V2X4"/>
<accession>A0AAE1V2X4</accession>
<feature type="transmembrane region" description="Helical" evidence="1">
    <location>
        <begin position="36"/>
        <end position="59"/>
    </location>
</feature>
<keyword evidence="1" id="KW-0812">Transmembrane</keyword>
<dbReference type="PANTHER" id="PTHR33659:SF11">
    <property type="entry name" value="TRANSMEMBRANE PROTEIN"/>
    <property type="match status" value="1"/>
</dbReference>
<dbReference type="PANTHER" id="PTHR33659">
    <property type="entry name" value="PROTEIN, PUTATIVE-RELATED-RELATED"/>
    <property type="match status" value="1"/>
</dbReference>
<dbReference type="Proteomes" id="UP001291623">
    <property type="component" value="Unassembled WGS sequence"/>
</dbReference>
<keyword evidence="3" id="KW-1185">Reference proteome</keyword>
<reference evidence="2" key="1">
    <citation type="submission" date="2023-12" db="EMBL/GenBank/DDBJ databases">
        <title>Genome assembly of Anisodus tanguticus.</title>
        <authorList>
            <person name="Wang Y.-J."/>
        </authorList>
    </citation>
    <scope>NUCLEOTIDE SEQUENCE</scope>
    <source>
        <strain evidence="2">KB-2021</strain>
        <tissue evidence="2">Leaf</tissue>
    </source>
</reference>
<organism evidence="2 3">
    <name type="scientific">Anisodus tanguticus</name>
    <dbReference type="NCBI Taxonomy" id="243964"/>
    <lineage>
        <taxon>Eukaryota</taxon>
        <taxon>Viridiplantae</taxon>
        <taxon>Streptophyta</taxon>
        <taxon>Embryophyta</taxon>
        <taxon>Tracheophyta</taxon>
        <taxon>Spermatophyta</taxon>
        <taxon>Magnoliopsida</taxon>
        <taxon>eudicotyledons</taxon>
        <taxon>Gunneridae</taxon>
        <taxon>Pentapetalae</taxon>
        <taxon>asterids</taxon>
        <taxon>lamiids</taxon>
        <taxon>Solanales</taxon>
        <taxon>Solanaceae</taxon>
        <taxon>Solanoideae</taxon>
        <taxon>Hyoscyameae</taxon>
        <taxon>Anisodus</taxon>
    </lineage>
</organism>